<keyword evidence="1" id="KW-1133">Transmembrane helix</keyword>
<dbReference type="KEGG" id="epa:110239317"/>
<dbReference type="Pfam" id="PF17784">
    <property type="entry name" value="Sulfotransfer_4"/>
    <property type="match status" value="1"/>
</dbReference>
<keyword evidence="1" id="KW-0812">Transmembrane</keyword>
<name>A0A913X9X3_EXADI</name>
<dbReference type="Proteomes" id="UP000887567">
    <property type="component" value="Unplaced"/>
</dbReference>
<dbReference type="EnsemblMetazoa" id="XM_021045031.2">
    <property type="protein sequence ID" value="XP_020900690.1"/>
    <property type="gene ID" value="LOC110239317"/>
</dbReference>
<organism evidence="2 3">
    <name type="scientific">Exaiptasia diaphana</name>
    <name type="common">Tropical sea anemone</name>
    <name type="synonym">Aiptasia pulchella</name>
    <dbReference type="NCBI Taxonomy" id="2652724"/>
    <lineage>
        <taxon>Eukaryota</taxon>
        <taxon>Metazoa</taxon>
        <taxon>Cnidaria</taxon>
        <taxon>Anthozoa</taxon>
        <taxon>Hexacorallia</taxon>
        <taxon>Actiniaria</taxon>
        <taxon>Aiptasiidae</taxon>
        <taxon>Exaiptasia</taxon>
    </lineage>
</organism>
<keyword evidence="1" id="KW-0472">Membrane</keyword>
<dbReference type="AlphaFoldDB" id="A0A913X9X3"/>
<dbReference type="Gene3D" id="3.40.50.300">
    <property type="entry name" value="P-loop containing nucleotide triphosphate hydrolases"/>
    <property type="match status" value="1"/>
</dbReference>
<keyword evidence="3" id="KW-1185">Reference proteome</keyword>
<evidence type="ECO:0000313" key="2">
    <source>
        <dbReference type="EnsemblMetazoa" id="XP_020900690.1"/>
    </source>
</evidence>
<evidence type="ECO:0000313" key="3">
    <source>
        <dbReference type="Proteomes" id="UP000887567"/>
    </source>
</evidence>
<accession>A0A913X9X3</accession>
<feature type="transmembrane region" description="Helical" evidence="1">
    <location>
        <begin position="215"/>
        <end position="238"/>
    </location>
</feature>
<protein>
    <submittedName>
        <fullName evidence="2">Uncharacterized protein</fullName>
    </submittedName>
</protein>
<reference evidence="2" key="1">
    <citation type="submission" date="2022-11" db="UniProtKB">
        <authorList>
            <consortium name="EnsemblMetazoa"/>
        </authorList>
    </citation>
    <scope>IDENTIFICATION</scope>
</reference>
<dbReference type="OMA" id="TWGLRAD"/>
<sequence length="239" mass="27943">MKIICAGLPKTGTKSIAAALRILGFTVHDFEEHLEYHMDQYIEAMHGRIPDFKAMYSNVDATTDIHSCFFWKEIKTSFPNSKVILMERDSVDLWVKSIQHTQILFEQTFVSLLWMRLGFVITPTGRKWKEFSRQFVKRMEFFNEQKLPTLYNEHNARVKNEIPRDDLLIYNIKQGWEPLCEFLDLEVPDVQFPCINVKSAKIPVIMKNSAVSNRIFYELICISVILTVLVSVLIVMIFK</sequence>
<proteinExistence type="predicted"/>
<dbReference type="GeneID" id="110239317"/>
<dbReference type="OrthoDB" id="408152at2759"/>
<dbReference type="PANTHER" id="PTHR36978">
    <property type="entry name" value="P-LOOP CONTAINING NUCLEOTIDE TRIPHOSPHATE HYDROLASE"/>
    <property type="match status" value="1"/>
</dbReference>
<evidence type="ECO:0000256" key="1">
    <source>
        <dbReference type="SAM" id="Phobius"/>
    </source>
</evidence>
<dbReference type="PANTHER" id="PTHR36978:SF4">
    <property type="entry name" value="P-LOOP CONTAINING NUCLEOSIDE TRIPHOSPHATE HYDROLASE PROTEIN"/>
    <property type="match status" value="1"/>
</dbReference>
<dbReference type="InterPro" id="IPR040632">
    <property type="entry name" value="Sulfotransfer_4"/>
</dbReference>
<dbReference type="RefSeq" id="XP_020900690.1">
    <property type="nucleotide sequence ID" value="XM_021045031.2"/>
</dbReference>
<dbReference type="SUPFAM" id="SSF52540">
    <property type="entry name" value="P-loop containing nucleoside triphosphate hydrolases"/>
    <property type="match status" value="1"/>
</dbReference>
<dbReference type="InterPro" id="IPR027417">
    <property type="entry name" value="P-loop_NTPase"/>
</dbReference>